<keyword evidence="2" id="KW-1185">Reference proteome</keyword>
<sequence>MDRVEVEDIQFNSIIYDLIDNSYRQIKDSHFSPDNPLTPSYQRRLARLCKKLTNAIKLHSRQAPFDTSTIINQLPIIKPKILDQEQEPIQVDLALEVKELSNKCISMSSDIISKWKKLSEEMSLLAVSPAISSPPKSEPIPSVYQDFKAYKASCELAKTKMMEMVKTLIEAKKPMKNPMPLHPLERVAFIETNFLLLK</sequence>
<name>A0AAU9K812_9CILI</name>
<dbReference type="EMBL" id="CAJZBQ010000057">
    <property type="protein sequence ID" value="CAG9333809.1"/>
    <property type="molecule type" value="Genomic_DNA"/>
</dbReference>
<evidence type="ECO:0000313" key="2">
    <source>
        <dbReference type="Proteomes" id="UP001162131"/>
    </source>
</evidence>
<gene>
    <name evidence="1" type="ORF">BSTOLATCC_MIC59622</name>
</gene>
<reference evidence="1" key="1">
    <citation type="submission" date="2021-09" db="EMBL/GenBank/DDBJ databases">
        <authorList>
            <consortium name="AG Swart"/>
            <person name="Singh M."/>
            <person name="Singh A."/>
            <person name="Seah K."/>
            <person name="Emmerich C."/>
        </authorList>
    </citation>
    <scope>NUCLEOTIDE SEQUENCE</scope>
    <source>
        <strain evidence="1">ATCC30299</strain>
    </source>
</reference>
<proteinExistence type="predicted"/>
<dbReference type="AlphaFoldDB" id="A0AAU9K812"/>
<accession>A0AAU9K812</accession>
<dbReference type="Proteomes" id="UP001162131">
    <property type="component" value="Unassembled WGS sequence"/>
</dbReference>
<organism evidence="1 2">
    <name type="scientific">Blepharisma stoltei</name>
    <dbReference type="NCBI Taxonomy" id="1481888"/>
    <lineage>
        <taxon>Eukaryota</taxon>
        <taxon>Sar</taxon>
        <taxon>Alveolata</taxon>
        <taxon>Ciliophora</taxon>
        <taxon>Postciliodesmatophora</taxon>
        <taxon>Heterotrichea</taxon>
        <taxon>Heterotrichida</taxon>
        <taxon>Blepharismidae</taxon>
        <taxon>Blepharisma</taxon>
    </lineage>
</organism>
<comment type="caution">
    <text evidence="1">The sequence shown here is derived from an EMBL/GenBank/DDBJ whole genome shotgun (WGS) entry which is preliminary data.</text>
</comment>
<protein>
    <submittedName>
        <fullName evidence="1">Uncharacterized protein</fullName>
    </submittedName>
</protein>
<evidence type="ECO:0000313" key="1">
    <source>
        <dbReference type="EMBL" id="CAG9333809.1"/>
    </source>
</evidence>